<proteinExistence type="predicted"/>
<accession>A0A3N4INR0</accession>
<feature type="compositionally biased region" description="Basic and acidic residues" evidence="1">
    <location>
        <begin position="76"/>
        <end position="94"/>
    </location>
</feature>
<feature type="compositionally biased region" description="Polar residues" evidence="1">
    <location>
        <begin position="30"/>
        <end position="51"/>
    </location>
</feature>
<evidence type="ECO:0000313" key="3">
    <source>
        <dbReference type="Proteomes" id="UP000275078"/>
    </source>
</evidence>
<evidence type="ECO:0000256" key="1">
    <source>
        <dbReference type="SAM" id="MobiDB-lite"/>
    </source>
</evidence>
<dbReference type="AlphaFoldDB" id="A0A3N4INR0"/>
<organism evidence="2 3">
    <name type="scientific">Ascobolus immersus RN42</name>
    <dbReference type="NCBI Taxonomy" id="1160509"/>
    <lineage>
        <taxon>Eukaryota</taxon>
        <taxon>Fungi</taxon>
        <taxon>Dikarya</taxon>
        <taxon>Ascomycota</taxon>
        <taxon>Pezizomycotina</taxon>
        <taxon>Pezizomycetes</taxon>
        <taxon>Pezizales</taxon>
        <taxon>Ascobolaceae</taxon>
        <taxon>Ascobolus</taxon>
    </lineage>
</organism>
<feature type="region of interest" description="Disordered" evidence="1">
    <location>
        <begin position="1"/>
        <end position="113"/>
    </location>
</feature>
<keyword evidence="3" id="KW-1185">Reference proteome</keyword>
<protein>
    <submittedName>
        <fullName evidence="2">Uncharacterized protein</fullName>
    </submittedName>
</protein>
<evidence type="ECO:0000313" key="2">
    <source>
        <dbReference type="EMBL" id="RPA87077.1"/>
    </source>
</evidence>
<sequence>MSNPNYSRKRSTTSSPEPQQESKRHCPTCSCSARSTIHQQEIQSTGEQQGNSVGGDDSEQEDCAAGANEAEDGDREDGSKKVEDVEGGAKKVEDALPAATEEEEKDQGEMADGGIYELKGDRITRLKRYLKEARMWGRKQPSNCPFLQPGFRRFRRLIYSNCSAFSLLQLTKTAQTLRLELYDNPLVFKNAFGYGISEEYGNLRNNKFLSIYNILFLKDQEEMKLLYELYPIKRTS</sequence>
<dbReference type="EMBL" id="ML119647">
    <property type="protein sequence ID" value="RPA87077.1"/>
    <property type="molecule type" value="Genomic_DNA"/>
</dbReference>
<reference evidence="2 3" key="1">
    <citation type="journal article" date="2018" name="Nat. Ecol. Evol.">
        <title>Pezizomycetes genomes reveal the molecular basis of ectomycorrhizal truffle lifestyle.</title>
        <authorList>
            <person name="Murat C."/>
            <person name="Payen T."/>
            <person name="Noel B."/>
            <person name="Kuo A."/>
            <person name="Morin E."/>
            <person name="Chen J."/>
            <person name="Kohler A."/>
            <person name="Krizsan K."/>
            <person name="Balestrini R."/>
            <person name="Da Silva C."/>
            <person name="Montanini B."/>
            <person name="Hainaut M."/>
            <person name="Levati E."/>
            <person name="Barry K.W."/>
            <person name="Belfiori B."/>
            <person name="Cichocki N."/>
            <person name="Clum A."/>
            <person name="Dockter R.B."/>
            <person name="Fauchery L."/>
            <person name="Guy J."/>
            <person name="Iotti M."/>
            <person name="Le Tacon F."/>
            <person name="Lindquist E.A."/>
            <person name="Lipzen A."/>
            <person name="Malagnac F."/>
            <person name="Mello A."/>
            <person name="Molinier V."/>
            <person name="Miyauchi S."/>
            <person name="Poulain J."/>
            <person name="Riccioni C."/>
            <person name="Rubini A."/>
            <person name="Sitrit Y."/>
            <person name="Splivallo R."/>
            <person name="Traeger S."/>
            <person name="Wang M."/>
            <person name="Zifcakova L."/>
            <person name="Wipf D."/>
            <person name="Zambonelli A."/>
            <person name="Paolocci F."/>
            <person name="Nowrousian M."/>
            <person name="Ottonello S."/>
            <person name="Baldrian P."/>
            <person name="Spatafora J.W."/>
            <person name="Henrissat B."/>
            <person name="Nagy L.G."/>
            <person name="Aury J.M."/>
            <person name="Wincker P."/>
            <person name="Grigoriev I.V."/>
            <person name="Bonfante P."/>
            <person name="Martin F.M."/>
        </authorList>
    </citation>
    <scope>NUCLEOTIDE SEQUENCE [LARGE SCALE GENOMIC DNA]</scope>
    <source>
        <strain evidence="2 3">RN42</strain>
    </source>
</reference>
<gene>
    <name evidence="2" type="ORF">BJ508DRAFT_320968</name>
</gene>
<feature type="compositionally biased region" description="Polar residues" evidence="1">
    <location>
        <begin position="1"/>
        <end position="19"/>
    </location>
</feature>
<dbReference type="Proteomes" id="UP000275078">
    <property type="component" value="Unassembled WGS sequence"/>
</dbReference>
<name>A0A3N4INR0_ASCIM</name>